<reference evidence="2" key="1">
    <citation type="submission" date="2020-05" db="EMBL/GenBank/DDBJ databases">
        <title>Mycena genomes resolve the evolution of fungal bioluminescence.</title>
        <authorList>
            <person name="Tsai I.J."/>
        </authorList>
    </citation>
    <scope>NUCLEOTIDE SEQUENCE</scope>
    <source>
        <strain evidence="2">171206Taipei</strain>
    </source>
</reference>
<name>A0A8H6S179_9AGAR</name>
<evidence type="ECO:0000313" key="3">
    <source>
        <dbReference type="Proteomes" id="UP000636479"/>
    </source>
</evidence>
<dbReference type="AlphaFoldDB" id="A0A8H6S179"/>
<organism evidence="2 3">
    <name type="scientific">Mycena indigotica</name>
    <dbReference type="NCBI Taxonomy" id="2126181"/>
    <lineage>
        <taxon>Eukaryota</taxon>
        <taxon>Fungi</taxon>
        <taxon>Dikarya</taxon>
        <taxon>Basidiomycota</taxon>
        <taxon>Agaricomycotina</taxon>
        <taxon>Agaricomycetes</taxon>
        <taxon>Agaricomycetidae</taxon>
        <taxon>Agaricales</taxon>
        <taxon>Marasmiineae</taxon>
        <taxon>Mycenaceae</taxon>
        <taxon>Mycena</taxon>
    </lineage>
</organism>
<keyword evidence="3" id="KW-1185">Reference proteome</keyword>
<dbReference type="RefSeq" id="XP_037214186.1">
    <property type="nucleotide sequence ID" value="XM_037369688.1"/>
</dbReference>
<dbReference type="Proteomes" id="UP000636479">
    <property type="component" value="Unassembled WGS sequence"/>
</dbReference>
<proteinExistence type="predicted"/>
<evidence type="ECO:0000256" key="1">
    <source>
        <dbReference type="SAM" id="MobiDB-lite"/>
    </source>
</evidence>
<accession>A0A8H6S179</accession>
<comment type="caution">
    <text evidence="2">The sequence shown here is derived from an EMBL/GenBank/DDBJ whole genome shotgun (WGS) entry which is preliminary data.</text>
</comment>
<gene>
    <name evidence="2" type="ORF">MIND_01323800</name>
</gene>
<evidence type="ECO:0000313" key="2">
    <source>
        <dbReference type="EMBL" id="KAF7290826.1"/>
    </source>
</evidence>
<sequence length="537" mass="60724">MDTISASFPIVNADVDDVLDTLRPLLADLLSQFRREYKRQTHTTQITLRPAIDPTARPGKDVAIELKLIQSSAPPGPHNAKTTRNEMIDELLAIADFGNLGSFGLDNLLPQLCGRRVYHGLHKHTVALMYSTMDALISEWLGGQHPDIPFELRILDGEPIPQWEPVSDKTPTAEFPPRAECDDERIKVLFGIYGPHRRGGVLENVQVGGKQVQTLRYECEEDLIAEWRKGSYPDIPFALRTAVNGPSSIYRVKDSHPPITHCIEVSDYPARRLGDTQVPECYNPGIRCLFASEVHNHIGKPWARRLGHRRTFNGRKSLLYKSEKTRWHDWLLGIYPDVAWADRLIVDDVPPKPARKRTREIENEDNGPPLKRARRDLESTPSRPNHSPPQVKVFPFSRLPRRDPPHRPTAQELRAQARKFELERKAMELATREILRATPARPGESGFFRVLDPNHYQRMLAKLTEEDAAKAAQQPEPGFRFPNSSLETRSIRFSADSPPSIVGTSPRRNVQFAPLPPGTTGTFRPRDTLPPRSSPGP</sequence>
<dbReference type="EMBL" id="JACAZF010000014">
    <property type="protein sequence ID" value="KAF7290826.1"/>
    <property type="molecule type" value="Genomic_DNA"/>
</dbReference>
<protein>
    <submittedName>
        <fullName evidence="2">Uncharacterized protein</fullName>
    </submittedName>
</protein>
<feature type="region of interest" description="Disordered" evidence="1">
    <location>
        <begin position="353"/>
        <end position="410"/>
    </location>
</feature>
<dbReference type="GeneID" id="59352204"/>
<feature type="region of interest" description="Disordered" evidence="1">
    <location>
        <begin position="472"/>
        <end position="537"/>
    </location>
</feature>
<dbReference type="OrthoDB" id="3122133at2759"/>